<evidence type="ECO:0000256" key="6">
    <source>
        <dbReference type="ARBA" id="ARBA00022824"/>
    </source>
</evidence>
<dbReference type="AlphaFoldDB" id="A0A2J6QR37"/>
<dbReference type="GO" id="GO:0008610">
    <property type="term" value="P:lipid biosynthetic process"/>
    <property type="evidence" value="ECO:0007669"/>
    <property type="project" value="TreeGrafter"/>
</dbReference>
<comment type="catalytic activity">
    <reaction evidence="10 11">
        <text>a di-trans,poly-cis-dolichyl diphosphate + H2O = a di-trans,poly-cis-dolichyl phosphate + phosphate + H(+)</text>
        <dbReference type="Rhea" id="RHEA:14385"/>
        <dbReference type="Rhea" id="RHEA-COMP:19498"/>
        <dbReference type="Rhea" id="RHEA-COMP:19506"/>
        <dbReference type="ChEBI" id="CHEBI:15377"/>
        <dbReference type="ChEBI" id="CHEBI:15378"/>
        <dbReference type="ChEBI" id="CHEBI:43474"/>
        <dbReference type="ChEBI" id="CHEBI:57497"/>
        <dbReference type="ChEBI" id="CHEBI:57683"/>
        <dbReference type="EC" id="3.6.1.43"/>
    </reaction>
</comment>
<dbReference type="UniPathway" id="UPA00378"/>
<dbReference type="Pfam" id="PF01569">
    <property type="entry name" value="PAP2"/>
    <property type="match status" value="1"/>
</dbReference>
<dbReference type="EMBL" id="KZ613464">
    <property type="protein sequence ID" value="PMD28714.1"/>
    <property type="molecule type" value="Genomic_DNA"/>
</dbReference>
<feature type="transmembrane region" description="Helical" evidence="11">
    <location>
        <begin position="23"/>
        <end position="46"/>
    </location>
</feature>
<evidence type="ECO:0000256" key="3">
    <source>
        <dbReference type="ARBA" id="ARBA00005518"/>
    </source>
</evidence>
<comment type="subcellular location">
    <subcellularLocation>
        <location evidence="1 11">Endoplasmic reticulum membrane</location>
        <topology evidence="1 11">Multi-pass membrane protein</topology>
    </subcellularLocation>
</comment>
<keyword evidence="4 11" id="KW-0812">Transmembrane</keyword>
<dbReference type="SMART" id="SM00014">
    <property type="entry name" value="acidPPc"/>
    <property type="match status" value="1"/>
</dbReference>
<keyword evidence="8 11" id="KW-0472">Membrane</keyword>
<evidence type="ECO:0000256" key="10">
    <source>
        <dbReference type="ARBA" id="ARBA00047349"/>
    </source>
</evidence>
<evidence type="ECO:0000256" key="2">
    <source>
        <dbReference type="ARBA" id="ARBA00004922"/>
    </source>
</evidence>
<keyword evidence="14" id="KW-1185">Reference proteome</keyword>
<dbReference type="PANTHER" id="PTHR11247:SF1">
    <property type="entry name" value="DOLICHYLDIPHOSPHATASE 1"/>
    <property type="match status" value="1"/>
</dbReference>
<proteinExistence type="inferred from homology"/>
<dbReference type="Proteomes" id="UP000235672">
    <property type="component" value="Unassembled WGS sequence"/>
</dbReference>
<dbReference type="OrthoDB" id="302705at2759"/>
<protein>
    <recommendedName>
        <fullName evidence="11">Dolichyldiphosphatase</fullName>
        <ecNumber evidence="11">3.6.1.43</ecNumber>
    </recommendedName>
</protein>
<dbReference type="FunFam" id="1.20.144.10:FF:000003">
    <property type="entry name" value="Dolichyldiphosphatase 1"/>
    <property type="match status" value="1"/>
</dbReference>
<comment type="pathway">
    <text evidence="2 11">Protein modification; protein glycosylation.</text>
</comment>
<evidence type="ECO:0000256" key="11">
    <source>
        <dbReference type="RuleBase" id="RU367078"/>
    </source>
</evidence>
<dbReference type="STRING" id="1745343.A0A2J6QR37"/>
<dbReference type="GO" id="GO:0005789">
    <property type="term" value="C:endoplasmic reticulum membrane"/>
    <property type="evidence" value="ECO:0007669"/>
    <property type="project" value="UniProtKB-SubCell"/>
</dbReference>
<keyword evidence="5 11" id="KW-0378">Hydrolase</keyword>
<feature type="transmembrane region" description="Helical" evidence="11">
    <location>
        <begin position="158"/>
        <end position="179"/>
    </location>
</feature>
<dbReference type="CDD" id="cd03382">
    <property type="entry name" value="PAP2_dolichyldiphosphatase"/>
    <property type="match status" value="1"/>
</dbReference>
<dbReference type="GO" id="GO:0047874">
    <property type="term" value="F:dolichyldiphosphatase activity"/>
    <property type="evidence" value="ECO:0007669"/>
    <property type="project" value="UniProtKB-UniRule"/>
</dbReference>
<evidence type="ECO:0000256" key="7">
    <source>
        <dbReference type="ARBA" id="ARBA00022989"/>
    </source>
</evidence>
<sequence>MSDTTPLASLSLTHVHYDPNDPVSYFCAWLALVPQGLCVVYATLIWSTREVEILMMFGGQMACEALNFALKRILKEERPRQMHGKGYGMPSSHAQFVAFFSLSLTLFLIFRHSPKKPTPSRTPLSMAARVALSGLALANAGLVSWSRIYLSYHTSKQVLVGVAAGIFSAISWFLITAVVRQIGLLEWILDQYPTRLFRMRDLVVEEDLCQAGWEKWETPYMCVPLVYCKVAEAQFFNLLLAHYRYIGMSSHASATPPLQIQIYNFAILKHSVSVERPDNSACWINRFLIAICCIGEARKCVISRRLIATCMLVNILFSKSSSQATQAAYFLKSLRRQFCPPRLLPSLDLSSRCSNLSRALSPEPASYVVTPPELKKSNRASLDLYKQTHLSDGVLIEEKLVGNYY</sequence>
<evidence type="ECO:0000256" key="8">
    <source>
        <dbReference type="ARBA" id="ARBA00023136"/>
    </source>
</evidence>
<evidence type="ECO:0000256" key="4">
    <source>
        <dbReference type="ARBA" id="ARBA00022692"/>
    </source>
</evidence>
<evidence type="ECO:0000256" key="1">
    <source>
        <dbReference type="ARBA" id="ARBA00004477"/>
    </source>
</evidence>
<evidence type="ECO:0000313" key="13">
    <source>
        <dbReference type="EMBL" id="PMD28714.1"/>
    </source>
</evidence>
<comment type="function">
    <text evidence="9 11">Required for efficient N-glycosylation. Necessary for maintaining optimal levels of dolichol-linked oligosaccharides. Hydrolyzes dolichyl pyrophosphate at a very high rate and dolichyl monophosphate at a much lower rate. Does not act on phosphatidate.</text>
</comment>
<evidence type="ECO:0000256" key="5">
    <source>
        <dbReference type="ARBA" id="ARBA00022801"/>
    </source>
</evidence>
<accession>A0A2J6QR37</accession>
<keyword evidence="7 11" id="KW-1133">Transmembrane helix</keyword>
<dbReference type="InterPro" id="IPR000326">
    <property type="entry name" value="PAP2/HPO"/>
</dbReference>
<name>A0A2J6QR37_9HELO</name>
<dbReference type="InterPro" id="IPR036938">
    <property type="entry name" value="PAP2/HPO_sf"/>
</dbReference>
<reference evidence="13 14" key="1">
    <citation type="submission" date="2016-05" db="EMBL/GenBank/DDBJ databases">
        <title>A degradative enzymes factory behind the ericoid mycorrhizal symbiosis.</title>
        <authorList>
            <consortium name="DOE Joint Genome Institute"/>
            <person name="Martino E."/>
            <person name="Morin E."/>
            <person name="Grelet G."/>
            <person name="Kuo A."/>
            <person name="Kohler A."/>
            <person name="Daghino S."/>
            <person name="Barry K."/>
            <person name="Choi C."/>
            <person name="Cichocki N."/>
            <person name="Clum A."/>
            <person name="Copeland A."/>
            <person name="Hainaut M."/>
            <person name="Haridas S."/>
            <person name="Labutti K."/>
            <person name="Lindquist E."/>
            <person name="Lipzen A."/>
            <person name="Khouja H.-R."/>
            <person name="Murat C."/>
            <person name="Ohm R."/>
            <person name="Olson A."/>
            <person name="Spatafora J."/>
            <person name="Veneault-Fourrey C."/>
            <person name="Henrissat B."/>
            <person name="Grigoriev I."/>
            <person name="Martin F."/>
            <person name="Perotto S."/>
        </authorList>
    </citation>
    <scope>NUCLEOTIDE SEQUENCE [LARGE SCALE GENOMIC DNA]</scope>
    <source>
        <strain evidence="13 14">UAMH 7357</strain>
    </source>
</reference>
<keyword evidence="6 11" id="KW-0256">Endoplasmic reticulum</keyword>
<dbReference type="PANTHER" id="PTHR11247">
    <property type="entry name" value="PALMITOYL-PROTEIN THIOESTERASE/DOLICHYLDIPHOSPHATASE 1"/>
    <property type="match status" value="1"/>
</dbReference>
<gene>
    <name evidence="13" type="ORF">NA56DRAFT_742816</name>
</gene>
<dbReference type="Gene3D" id="1.20.144.10">
    <property type="entry name" value="Phosphatidic acid phosphatase type 2/haloperoxidase"/>
    <property type="match status" value="1"/>
</dbReference>
<evidence type="ECO:0000259" key="12">
    <source>
        <dbReference type="SMART" id="SM00014"/>
    </source>
</evidence>
<dbReference type="GO" id="GO:0006487">
    <property type="term" value="P:protein N-linked glycosylation"/>
    <property type="evidence" value="ECO:0007669"/>
    <property type="project" value="UniProtKB-UniRule"/>
</dbReference>
<evidence type="ECO:0000313" key="14">
    <source>
        <dbReference type="Proteomes" id="UP000235672"/>
    </source>
</evidence>
<feature type="domain" description="Phosphatidic acid phosphatase type 2/haloperoxidase" evidence="12">
    <location>
        <begin position="52"/>
        <end position="173"/>
    </location>
</feature>
<feature type="transmembrane region" description="Helical" evidence="11">
    <location>
        <begin position="94"/>
        <end position="110"/>
    </location>
</feature>
<evidence type="ECO:0000256" key="9">
    <source>
        <dbReference type="ARBA" id="ARBA00024907"/>
    </source>
</evidence>
<dbReference type="InterPro" id="IPR039667">
    <property type="entry name" value="Dolichyldiphosphatase_PAP2"/>
</dbReference>
<comment type="similarity">
    <text evidence="3 11">Belongs to the dolichyldiphosphatase family.</text>
</comment>
<dbReference type="SUPFAM" id="SSF48317">
    <property type="entry name" value="Acid phosphatase/Vanadium-dependent haloperoxidase"/>
    <property type="match status" value="1"/>
</dbReference>
<feature type="transmembrane region" description="Helical" evidence="11">
    <location>
        <begin position="130"/>
        <end position="152"/>
    </location>
</feature>
<dbReference type="EC" id="3.6.1.43" evidence="11"/>
<organism evidence="13 14">
    <name type="scientific">Hyaloscypha hepaticicola</name>
    <dbReference type="NCBI Taxonomy" id="2082293"/>
    <lineage>
        <taxon>Eukaryota</taxon>
        <taxon>Fungi</taxon>
        <taxon>Dikarya</taxon>
        <taxon>Ascomycota</taxon>
        <taxon>Pezizomycotina</taxon>
        <taxon>Leotiomycetes</taxon>
        <taxon>Helotiales</taxon>
        <taxon>Hyaloscyphaceae</taxon>
        <taxon>Hyaloscypha</taxon>
    </lineage>
</organism>